<dbReference type="Pfam" id="PF00249">
    <property type="entry name" value="Myb_DNA-binding"/>
    <property type="match status" value="2"/>
</dbReference>
<keyword evidence="4" id="KW-0238">DNA-binding</keyword>
<dbReference type="FunFam" id="1.10.10.60:FF:000001">
    <property type="entry name" value="MYB-related transcription factor"/>
    <property type="match status" value="1"/>
</dbReference>
<dbReference type="PROSITE" id="PS50090">
    <property type="entry name" value="MYB_LIKE"/>
    <property type="match status" value="2"/>
</dbReference>
<dbReference type="PANTHER" id="PTHR47999:SF59">
    <property type="entry name" value="TRANSCRIPTION FACTOR WER-LIKE"/>
    <property type="match status" value="1"/>
</dbReference>
<evidence type="ECO:0000256" key="3">
    <source>
        <dbReference type="ARBA" id="ARBA00023015"/>
    </source>
</evidence>
<dbReference type="Gene3D" id="1.10.10.60">
    <property type="entry name" value="Homeodomain-like"/>
    <property type="match status" value="2"/>
</dbReference>
<evidence type="ECO:0000256" key="2">
    <source>
        <dbReference type="ARBA" id="ARBA00022737"/>
    </source>
</evidence>
<comment type="subcellular location">
    <subcellularLocation>
        <location evidence="1">Nucleus</location>
    </subcellularLocation>
</comment>
<dbReference type="PROSITE" id="PS51294">
    <property type="entry name" value="HTH_MYB"/>
    <property type="match status" value="2"/>
</dbReference>
<dbReference type="GO" id="GO:0005634">
    <property type="term" value="C:nucleus"/>
    <property type="evidence" value="ECO:0007669"/>
    <property type="project" value="UniProtKB-SubCell"/>
</dbReference>
<evidence type="ECO:0000259" key="7">
    <source>
        <dbReference type="PROSITE" id="PS50090"/>
    </source>
</evidence>
<keyword evidence="2" id="KW-0677">Repeat</keyword>
<evidence type="ECO:0000256" key="6">
    <source>
        <dbReference type="ARBA" id="ARBA00023242"/>
    </source>
</evidence>
<evidence type="ECO:0000256" key="5">
    <source>
        <dbReference type="ARBA" id="ARBA00023163"/>
    </source>
</evidence>
<sequence length="210" mass="24077">MTKKMVEEENKYKKGLWTKEEDNILMDYIKVHGEGHWNLAAKKTGLKRCGKSCRLRWMNYLSPNVKQGSFTEEEEDLIIRLHNLLGNRWSLIAKRVPGRTDNQVKNYWNSHLRKKLGFKKQNSNLGVSGLTNSRTVIVSETPITLSPCCNTSKAIEDEASISLQKFGKASDSQESEIIESYVNSLWDYSESNLEFSTPDGVLGWDFFDFA</sequence>
<evidence type="ECO:0000259" key="8">
    <source>
        <dbReference type="PROSITE" id="PS51294"/>
    </source>
</evidence>
<dbReference type="GO" id="GO:0048731">
    <property type="term" value="P:system development"/>
    <property type="evidence" value="ECO:0007669"/>
    <property type="project" value="UniProtKB-ARBA"/>
</dbReference>
<feature type="domain" description="HTH myb-type" evidence="8">
    <location>
        <begin position="13"/>
        <end position="61"/>
    </location>
</feature>
<accession>A0A2N9IZC8</accession>
<protein>
    <submittedName>
        <fullName evidence="9">Uncharacterized protein</fullName>
    </submittedName>
</protein>
<evidence type="ECO:0000313" key="9">
    <source>
        <dbReference type="EMBL" id="SPD29928.1"/>
    </source>
</evidence>
<keyword evidence="6" id="KW-0539">Nucleus</keyword>
<keyword evidence="5" id="KW-0804">Transcription</keyword>
<dbReference type="SMART" id="SM00717">
    <property type="entry name" value="SANT"/>
    <property type="match status" value="2"/>
</dbReference>
<dbReference type="CDD" id="cd00167">
    <property type="entry name" value="SANT"/>
    <property type="match status" value="2"/>
</dbReference>
<dbReference type="GO" id="GO:0003677">
    <property type="term" value="F:DNA binding"/>
    <property type="evidence" value="ECO:0007669"/>
    <property type="project" value="UniProtKB-KW"/>
</dbReference>
<dbReference type="FunFam" id="1.10.10.60:FF:000353">
    <property type="entry name" value="Transcription factor WER"/>
    <property type="match status" value="1"/>
</dbReference>
<dbReference type="GO" id="GO:0090558">
    <property type="term" value="P:plant epidermis development"/>
    <property type="evidence" value="ECO:0007669"/>
    <property type="project" value="UniProtKB-ARBA"/>
</dbReference>
<dbReference type="SUPFAM" id="SSF46689">
    <property type="entry name" value="Homeodomain-like"/>
    <property type="match status" value="1"/>
</dbReference>
<evidence type="ECO:0000256" key="1">
    <source>
        <dbReference type="ARBA" id="ARBA00004123"/>
    </source>
</evidence>
<organism evidence="9">
    <name type="scientific">Fagus sylvatica</name>
    <name type="common">Beechnut</name>
    <dbReference type="NCBI Taxonomy" id="28930"/>
    <lineage>
        <taxon>Eukaryota</taxon>
        <taxon>Viridiplantae</taxon>
        <taxon>Streptophyta</taxon>
        <taxon>Embryophyta</taxon>
        <taxon>Tracheophyta</taxon>
        <taxon>Spermatophyta</taxon>
        <taxon>Magnoliopsida</taxon>
        <taxon>eudicotyledons</taxon>
        <taxon>Gunneridae</taxon>
        <taxon>Pentapetalae</taxon>
        <taxon>rosids</taxon>
        <taxon>fabids</taxon>
        <taxon>Fagales</taxon>
        <taxon>Fagaceae</taxon>
        <taxon>Fagus</taxon>
    </lineage>
</organism>
<dbReference type="InterPro" id="IPR017930">
    <property type="entry name" value="Myb_dom"/>
</dbReference>
<dbReference type="PANTHER" id="PTHR47999">
    <property type="entry name" value="TRANSCRIPTION FACTOR MYB8-RELATED-RELATED"/>
    <property type="match status" value="1"/>
</dbReference>
<feature type="domain" description="Myb-like" evidence="7">
    <location>
        <begin position="9"/>
        <end position="61"/>
    </location>
</feature>
<evidence type="ECO:0000256" key="4">
    <source>
        <dbReference type="ARBA" id="ARBA00023125"/>
    </source>
</evidence>
<feature type="domain" description="HTH myb-type" evidence="8">
    <location>
        <begin position="62"/>
        <end position="116"/>
    </location>
</feature>
<dbReference type="InterPro" id="IPR015495">
    <property type="entry name" value="Myb_TF_plants"/>
</dbReference>
<dbReference type="InterPro" id="IPR001005">
    <property type="entry name" value="SANT/Myb"/>
</dbReference>
<feature type="domain" description="Myb-like" evidence="7">
    <location>
        <begin position="62"/>
        <end position="112"/>
    </location>
</feature>
<gene>
    <name evidence="9" type="ORF">FSB_LOCUS57810</name>
</gene>
<dbReference type="InterPro" id="IPR009057">
    <property type="entry name" value="Homeodomain-like_sf"/>
</dbReference>
<name>A0A2N9IZC8_FAGSY</name>
<reference evidence="9" key="1">
    <citation type="submission" date="2018-02" db="EMBL/GenBank/DDBJ databases">
        <authorList>
            <person name="Cohen D.B."/>
            <person name="Kent A.D."/>
        </authorList>
    </citation>
    <scope>NUCLEOTIDE SEQUENCE</scope>
</reference>
<keyword evidence="3" id="KW-0805">Transcription regulation</keyword>
<dbReference type="GO" id="GO:0030154">
    <property type="term" value="P:cell differentiation"/>
    <property type="evidence" value="ECO:0007669"/>
    <property type="project" value="UniProtKB-ARBA"/>
</dbReference>
<dbReference type="AlphaFoldDB" id="A0A2N9IZC8"/>
<proteinExistence type="predicted"/>
<dbReference type="EMBL" id="OIVN01006293">
    <property type="protein sequence ID" value="SPD29928.1"/>
    <property type="molecule type" value="Genomic_DNA"/>
</dbReference>